<feature type="transmembrane region" description="Helical" evidence="1">
    <location>
        <begin position="148"/>
        <end position="177"/>
    </location>
</feature>
<evidence type="ECO:0000313" key="3">
    <source>
        <dbReference type="Proteomes" id="UP000271624"/>
    </source>
</evidence>
<keyword evidence="1" id="KW-1133">Transmembrane helix</keyword>
<dbReference type="InterPro" id="IPR009793">
    <property type="entry name" value="DUF1361"/>
</dbReference>
<feature type="transmembrane region" description="Helical" evidence="1">
    <location>
        <begin position="111"/>
        <end position="128"/>
    </location>
</feature>
<dbReference type="AlphaFoldDB" id="A0A3S1ANW2"/>
<name>A0A3S1ANW2_9CYAN</name>
<reference evidence="2" key="1">
    <citation type="submission" date="2018-12" db="EMBL/GenBank/DDBJ databases">
        <authorList>
            <person name="Will S."/>
            <person name="Neumann-Schaal M."/>
            <person name="Henke P."/>
        </authorList>
    </citation>
    <scope>NUCLEOTIDE SEQUENCE</scope>
    <source>
        <strain evidence="2">PCC 7102</strain>
    </source>
</reference>
<accession>A0A3S1ANW2</accession>
<gene>
    <name evidence="2" type="ORF">DSM106972_035070</name>
</gene>
<reference evidence="2" key="2">
    <citation type="journal article" date="2019" name="Genome Biol. Evol.">
        <title>Day and night: Metabolic profiles and evolutionary relationships of six axenic non-marine cyanobacteria.</title>
        <authorList>
            <person name="Will S.E."/>
            <person name="Henke P."/>
            <person name="Boedeker C."/>
            <person name="Huang S."/>
            <person name="Brinkmann H."/>
            <person name="Rohde M."/>
            <person name="Jarek M."/>
            <person name="Friedl T."/>
            <person name="Seufert S."/>
            <person name="Schumacher M."/>
            <person name="Overmann J."/>
            <person name="Neumann-Schaal M."/>
            <person name="Petersen J."/>
        </authorList>
    </citation>
    <scope>NUCLEOTIDE SEQUENCE [LARGE SCALE GENOMIC DNA]</scope>
    <source>
        <strain evidence="2">PCC 7102</strain>
    </source>
</reference>
<feature type="transmembrane region" description="Helical" evidence="1">
    <location>
        <begin position="238"/>
        <end position="256"/>
    </location>
</feature>
<evidence type="ECO:0008006" key="4">
    <source>
        <dbReference type="Google" id="ProtNLM"/>
    </source>
</evidence>
<protein>
    <recommendedName>
        <fullName evidence="4">DUF1361 domain-containing protein</fullName>
    </recommendedName>
</protein>
<comment type="caution">
    <text evidence="2">The sequence shown here is derived from an EMBL/GenBank/DDBJ whole genome shotgun (WGS) entry which is preliminary data.</text>
</comment>
<dbReference type="Proteomes" id="UP000271624">
    <property type="component" value="Unassembled WGS sequence"/>
</dbReference>
<feature type="transmembrane region" description="Helical" evidence="1">
    <location>
        <begin position="22"/>
        <end position="41"/>
    </location>
</feature>
<keyword evidence="3" id="KW-1185">Reference proteome</keyword>
<evidence type="ECO:0000313" key="2">
    <source>
        <dbReference type="EMBL" id="RUT05500.1"/>
    </source>
</evidence>
<organism evidence="2 3">
    <name type="scientific">Dulcicalothrix desertica PCC 7102</name>
    <dbReference type="NCBI Taxonomy" id="232991"/>
    <lineage>
        <taxon>Bacteria</taxon>
        <taxon>Bacillati</taxon>
        <taxon>Cyanobacteriota</taxon>
        <taxon>Cyanophyceae</taxon>
        <taxon>Nostocales</taxon>
        <taxon>Calotrichaceae</taxon>
        <taxon>Dulcicalothrix</taxon>
    </lineage>
</organism>
<sequence>MKTELIELTARVTQVLQINSTWMVWNLFLAFIPLVLSIWLFRNKRDHIGTWALGFLALFACVSPNRDYIKRFSIAIINHITNFSTLKLALLLAFGLLPLGIWIYKSKYGSSTFWWLGFVVFYAFLPNAPYLLTDVIHLIDDIRTIQSVWMITLVLIPLYIFVIFAGFEAYVVSLINLGSHLHRVGKSQWILGIEITTHALSAVGIYWGRFLRFNSWDLVTQPDYLLTRGVEELLGKQPLVIIAITFAILTGLYWLMKRVTLGFVRQSNRRMNIHSVNN</sequence>
<keyword evidence="1" id="KW-0812">Transmembrane</keyword>
<dbReference type="EMBL" id="RSCL01000008">
    <property type="protein sequence ID" value="RUT05500.1"/>
    <property type="molecule type" value="Genomic_DNA"/>
</dbReference>
<feature type="transmembrane region" description="Helical" evidence="1">
    <location>
        <begin position="85"/>
        <end position="104"/>
    </location>
</feature>
<keyword evidence="1" id="KW-0472">Membrane</keyword>
<dbReference type="Pfam" id="PF07099">
    <property type="entry name" value="DUF1361"/>
    <property type="match status" value="2"/>
</dbReference>
<dbReference type="OrthoDB" id="4540541at2"/>
<proteinExistence type="predicted"/>
<evidence type="ECO:0000256" key="1">
    <source>
        <dbReference type="SAM" id="Phobius"/>
    </source>
</evidence>
<feature type="transmembrane region" description="Helical" evidence="1">
    <location>
        <begin position="48"/>
        <end position="65"/>
    </location>
</feature>